<dbReference type="InterPro" id="IPR005561">
    <property type="entry name" value="ANTAR"/>
</dbReference>
<dbReference type="SMART" id="SM01012">
    <property type="entry name" value="ANTAR"/>
    <property type="match status" value="1"/>
</dbReference>
<dbReference type="Gene3D" id="3.30.450.40">
    <property type="match status" value="1"/>
</dbReference>
<keyword evidence="6" id="KW-1185">Reference proteome</keyword>
<dbReference type="RefSeq" id="WP_242773167.1">
    <property type="nucleotide sequence ID" value="NZ_JALDAY010000012.1"/>
</dbReference>
<feature type="compositionally biased region" description="Gly residues" evidence="3">
    <location>
        <begin position="252"/>
        <end position="261"/>
    </location>
</feature>
<accession>A0ABS9YGY2</accession>
<dbReference type="PIRSF" id="PIRSF036625">
    <property type="entry name" value="GAF_ANTAR"/>
    <property type="match status" value="1"/>
</dbReference>
<keyword evidence="2" id="KW-0804">Transcription</keyword>
<evidence type="ECO:0000256" key="1">
    <source>
        <dbReference type="ARBA" id="ARBA00023015"/>
    </source>
</evidence>
<sequence>MHHTTRELRLATALVEAADTLHDDFDSADYVRRLADRCVELLTARAAGVMLVDGGREVSLVGCSEQEHMALDLLRSQHSGGPCLESYGSGRPVPPVAVDTARAASRWPEFTERALRHDIVATYAVPLRCREQLLGAVNVFTPVPLDGSPDGATELLLAQLLADCAAHGLRNNMLYDRCRTVSGQLRQALSSRIRVEQAKGMLAERWQVHPDRAFTALRRYARRRQQPLDEVARAVLSGTANDSELLRDVPGTSGGPAGGPS</sequence>
<dbReference type="PROSITE" id="PS50921">
    <property type="entry name" value="ANTAR"/>
    <property type="match status" value="1"/>
</dbReference>
<evidence type="ECO:0000256" key="3">
    <source>
        <dbReference type="SAM" id="MobiDB-lite"/>
    </source>
</evidence>
<evidence type="ECO:0000256" key="2">
    <source>
        <dbReference type="ARBA" id="ARBA00023163"/>
    </source>
</evidence>
<dbReference type="InterPro" id="IPR011006">
    <property type="entry name" value="CheY-like_superfamily"/>
</dbReference>
<reference evidence="5" key="1">
    <citation type="submission" date="2022-03" db="EMBL/GenBank/DDBJ databases">
        <title>Streptomyces 7R015 and 7R016 isolated from Barleria lupulina in Thailand.</title>
        <authorList>
            <person name="Kanchanasin P."/>
            <person name="Phongsopitanun W."/>
            <person name="Tanasupawat S."/>
        </authorList>
    </citation>
    <scope>NUCLEOTIDE SEQUENCE</scope>
    <source>
        <strain evidence="5">7R015</strain>
    </source>
</reference>
<dbReference type="InterPro" id="IPR029016">
    <property type="entry name" value="GAF-like_dom_sf"/>
</dbReference>
<name>A0ABS9YGY2_9ACTN</name>
<keyword evidence="1" id="KW-0805">Transcription regulation</keyword>
<gene>
    <name evidence="5" type="ORF">MQP27_36070</name>
</gene>
<dbReference type="InterPro" id="IPR012074">
    <property type="entry name" value="GAF_ANTAR"/>
</dbReference>
<dbReference type="Proteomes" id="UP001165269">
    <property type="component" value="Unassembled WGS sequence"/>
</dbReference>
<evidence type="ECO:0000313" key="6">
    <source>
        <dbReference type="Proteomes" id="UP001165269"/>
    </source>
</evidence>
<evidence type="ECO:0000259" key="4">
    <source>
        <dbReference type="PROSITE" id="PS50921"/>
    </source>
</evidence>
<feature type="region of interest" description="Disordered" evidence="3">
    <location>
        <begin position="242"/>
        <end position="261"/>
    </location>
</feature>
<evidence type="ECO:0000313" key="5">
    <source>
        <dbReference type="EMBL" id="MCI3276507.1"/>
    </source>
</evidence>
<dbReference type="EMBL" id="JALDAY010000012">
    <property type="protein sequence ID" value="MCI3276507.1"/>
    <property type="molecule type" value="Genomic_DNA"/>
</dbReference>
<organism evidence="5 6">
    <name type="scientific">Streptomyces cylindrosporus</name>
    <dbReference type="NCBI Taxonomy" id="2927583"/>
    <lineage>
        <taxon>Bacteria</taxon>
        <taxon>Bacillati</taxon>
        <taxon>Actinomycetota</taxon>
        <taxon>Actinomycetes</taxon>
        <taxon>Kitasatosporales</taxon>
        <taxon>Streptomycetaceae</taxon>
        <taxon>Streptomyces</taxon>
    </lineage>
</organism>
<proteinExistence type="predicted"/>
<dbReference type="Gene3D" id="1.10.10.10">
    <property type="entry name" value="Winged helix-like DNA-binding domain superfamily/Winged helix DNA-binding domain"/>
    <property type="match status" value="1"/>
</dbReference>
<feature type="domain" description="ANTAR" evidence="4">
    <location>
        <begin position="175"/>
        <end position="236"/>
    </location>
</feature>
<protein>
    <submittedName>
        <fullName evidence="5">ANTAR domain-containing protein</fullName>
    </submittedName>
</protein>
<dbReference type="Pfam" id="PF03861">
    <property type="entry name" value="ANTAR"/>
    <property type="match status" value="1"/>
</dbReference>
<dbReference type="SUPFAM" id="SSF55781">
    <property type="entry name" value="GAF domain-like"/>
    <property type="match status" value="1"/>
</dbReference>
<comment type="caution">
    <text evidence="5">The sequence shown here is derived from an EMBL/GenBank/DDBJ whole genome shotgun (WGS) entry which is preliminary data.</text>
</comment>
<dbReference type="SUPFAM" id="SSF52172">
    <property type="entry name" value="CheY-like"/>
    <property type="match status" value="1"/>
</dbReference>
<dbReference type="InterPro" id="IPR036388">
    <property type="entry name" value="WH-like_DNA-bd_sf"/>
</dbReference>